<dbReference type="HAMAP" id="MF_01385">
    <property type="entry name" value="UreF"/>
    <property type="match status" value="1"/>
</dbReference>
<dbReference type="Proteomes" id="UP000471293">
    <property type="component" value="Unassembled WGS sequence"/>
</dbReference>
<comment type="caution">
    <text evidence="5">The sequence shown here is derived from an EMBL/GenBank/DDBJ whole genome shotgun (WGS) entry which is preliminary data.</text>
</comment>
<evidence type="ECO:0000313" key="5">
    <source>
        <dbReference type="EMBL" id="NEA20497.1"/>
    </source>
</evidence>
<dbReference type="PIRSF" id="PIRSF009467">
    <property type="entry name" value="Ureas_acces_UreF"/>
    <property type="match status" value="1"/>
</dbReference>
<evidence type="ECO:0000256" key="2">
    <source>
        <dbReference type="ARBA" id="ARBA00023186"/>
    </source>
</evidence>
<evidence type="ECO:0000256" key="3">
    <source>
        <dbReference type="HAMAP-Rule" id="MF_01385"/>
    </source>
</evidence>
<dbReference type="Gene3D" id="1.10.4190.10">
    <property type="entry name" value="Urease accessory protein UreF"/>
    <property type="match status" value="1"/>
</dbReference>
<dbReference type="GO" id="GO:0005737">
    <property type="term" value="C:cytoplasm"/>
    <property type="evidence" value="ECO:0007669"/>
    <property type="project" value="UniProtKB-SubCell"/>
</dbReference>
<keyword evidence="3" id="KW-0963">Cytoplasm</keyword>
<reference evidence="5 6" key="1">
    <citation type="submission" date="2020-01" db="EMBL/GenBank/DDBJ databases">
        <title>Insect and environment-associated Actinomycetes.</title>
        <authorList>
            <person name="Currrie C."/>
            <person name="Chevrette M."/>
            <person name="Carlson C."/>
            <person name="Stubbendieck R."/>
            <person name="Wendt-Pienkowski E."/>
        </authorList>
    </citation>
    <scope>NUCLEOTIDE SEQUENCE [LARGE SCALE GENOMIC DNA]</scope>
    <source>
        <strain evidence="5 6">SID11342</strain>
    </source>
</reference>
<dbReference type="RefSeq" id="WP_164350351.1">
    <property type="nucleotide sequence ID" value="NZ_JAAGLQ010000724.1"/>
</dbReference>
<gene>
    <name evidence="3" type="primary">ureF</name>
    <name evidence="5" type="ORF">G3I29_34700</name>
</gene>
<accession>A0A6N9UAG4</accession>
<evidence type="ECO:0000256" key="1">
    <source>
        <dbReference type="ARBA" id="ARBA00022988"/>
    </source>
</evidence>
<organism evidence="5 6">
    <name type="scientific">Streptomyces halstedii</name>
    <dbReference type="NCBI Taxonomy" id="1944"/>
    <lineage>
        <taxon>Bacteria</taxon>
        <taxon>Bacillati</taxon>
        <taxon>Actinomycetota</taxon>
        <taxon>Actinomycetes</taxon>
        <taxon>Kitasatosporales</taxon>
        <taxon>Streptomycetaceae</taxon>
        <taxon>Streptomyces</taxon>
    </lineage>
</organism>
<dbReference type="Pfam" id="PF01730">
    <property type="entry name" value="UreF"/>
    <property type="match status" value="1"/>
</dbReference>
<sequence length="259" mass="26995">MYQEECDTTGPGPGPRVGAGAGAGSGPGTGEPPLGQLLVSLQLTDSAFPSGFYTLSHSLEGFAQAGAVDSGSLSGLLESLLLHGVGPADATALALAHRATRAGRPETVAAVDEHLFATKLGQEMRRAATRTGRQLLDLAAEVYDRPEIGAYFARVVRREVPGTQAVAAGIVYAATGVPARQAVASDLFAFCASFAGAALRLRLTDHRRAQTMLHAMTPVIERTVEAALRRELADVGATVFASDIMSGRHERAEARLFAS</sequence>
<feature type="region of interest" description="Disordered" evidence="4">
    <location>
        <begin position="1"/>
        <end position="34"/>
    </location>
</feature>
<dbReference type="EMBL" id="JAAGLQ010000724">
    <property type="protein sequence ID" value="NEA20497.1"/>
    <property type="molecule type" value="Genomic_DNA"/>
</dbReference>
<name>A0A6N9UAG4_STRHA</name>
<evidence type="ECO:0000256" key="4">
    <source>
        <dbReference type="SAM" id="MobiDB-lite"/>
    </source>
</evidence>
<protein>
    <recommendedName>
        <fullName evidence="3">Urease accessory protein UreF</fullName>
    </recommendedName>
</protein>
<dbReference type="PANTHER" id="PTHR33620:SF1">
    <property type="entry name" value="UREASE ACCESSORY PROTEIN F"/>
    <property type="match status" value="1"/>
</dbReference>
<dbReference type="GO" id="GO:0016151">
    <property type="term" value="F:nickel cation binding"/>
    <property type="evidence" value="ECO:0007669"/>
    <property type="project" value="UniProtKB-UniRule"/>
</dbReference>
<feature type="compositionally biased region" description="Gly residues" evidence="4">
    <location>
        <begin position="15"/>
        <end position="29"/>
    </location>
</feature>
<comment type="subcellular location">
    <subcellularLocation>
        <location evidence="3">Cytoplasm</location>
    </subcellularLocation>
</comment>
<dbReference type="InterPro" id="IPR038277">
    <property type="entry name" value="UreF_sf"/>
</dbReference>
<dbReference type="AlphaFoldDB" id="A0A6N9UAG4"/>
<comment type="subunit">
    <text evidence="3">UreD, UreF and UreG form a complex that acts as a GTP-hydrolysis-dependent molecular chaperone, activating the urease apoprotein by helping to assemble the nickel containing metallocenter of UreC. The UreE protein probably delivers the nickel.</text>
</comment>
<evidence type="ECO:0000313" key="6">
    <source>
        <dbReference type="Proteomes" id="UP000471293"/>
    </source>
</evidence>
<keyword evidence="2 3" id="KW-0143">Chaperone</keyword>
<proteinExistence type="inferred from homology"/>
<dbReference type="PANTHER" id="PTHR33620">
    <property type="entry name" value="UREASE ACCESSORY PROTEIN F"/>
    <property type="match status" value="1"/>
</dbReference>
<dbReference type="InterPro" id="IPR002639">
    <property type="entry name" value="UreF"/>
</dbReference>
<comment type="function">
    <text evidence="3">Required for maturation of urease via the functional incorporation of the urease nickel metallocenter.</text>
</comment>
<comment type="similarity">
    <text evidence="3">Belongs to the UreF family.</text>
</comment>
<keyword evidence="1 3" id="KW-0996">Nickel insertion</keyword>